<dbReference type="GO" id="GO:0032259">
    <property type="term" value="P:methylation"/>
    <property type="evidence" value="ECO:0007669"/>
    <property type="project" value="UniProtKB-KW"/>
</dbReference>
<feature type="transmembrane region" description="Helical" evidence="1">
    <location>
        <begin position="38"/>
        <end position="57"/>
    </location>
</feature>
<reference evidence="3 4" key="1">
    <citation type="submission" date="2020-02" db="EMBL/GenBank/DDBJ databases">
        <authorList>
            <person name="Feng H."/>
        </authorList>
    </citation>
    <scope>NUCLEOTIDE SEQUENCE [LARGE SCALE GENOMIC DNA]</scope>
    <source>
        <strain evidence="3 4">Gsoil 114</strain>
    </source>
</reference>
<accession>A0A6M0P682</accession>
<keyword evidence="1" id="KW-0472">Membrane</keyword>
<dbReference type="InterPro" id="IPR029063">
    <property type="entry name" value="SAM-dependent_MTases_sf"/>
</dbReference>
<comment type="caution">
    <text evidence="3">The sequence shown here is derived from an EMBL/GenBank/DDBJ whole genome shotgun (WGS) entry which is preliminary data.</text>
</comment>
<sequence>MNEPKYGIDAPIVPISYFSCFVILALLGIILISLGHDWAFWLLGYAFFCLICLFFYMHSTLKGKFTIWNNILADLEIKQQAHFLDLGCGRGAIFYLIIKKLGTTVQGTGIDLWKKIDQSGNGIDIARKNAELEGISKQIDLITGDIRSLPFKDQYFDFVTSNLVIHNIHQKADREKALQEAHRVLKEGGKLIITDISKVKEYKCVLENLGMVNITLKNAGWQGWWTGPWVPTYILIATK</sequence>
<feature type="domain" description="Methyltransferase" evidence="2">
    <location>
        <begin position="78"/>
        <end position="201"/>
    </location>
</feature>
<dbReference type="PANTHER" id="PTHR45277">
    <property type="entry name" value="EXPRESSED PROTEIN"/>
    <property type="match status" value="1"/>
</dbReference>
<dbReference type="EMBL" id="JAAIWK010000014">
    <property type="protein sequence ID" value="NEY20224.1"/>
    <property type="molecule type" value="Genomic_DNA"/>
</dbReference>
<dbReference type="SUPFAM" id="SSF53335">
    <property type="entry name" value="S-adenosyl-L-methionine-dependent methyltransferases"/>
    <property type="match status" value="1"/>
</dbReference>
<dbReference type="Proteomes" id="UP000476934">
    <property type="component" value="Unassembled WGS sequence"/>
</dbReference>
<reference evidence="3 4" key="2">
    <citation type="submission" date="2020-03" db="EMBL/GenBank/DDBJ databases">
        <title>Bacillus aquiflavi sp. nov., isolated from yellow water of strong flavor Chinese baijiu in Yibin region of China.</title>
        <authorList>
            <person name="Xie J."/>
        </authorList>
    </citation>
    <scope>NUCLEOTIDE SEQUENCE [LARGE SCALE GENOMIC DNA]</scope>
    <source>
        <strain evidence="3 4">Gsoil 114</strain>
    </source>
</reference>
<name>A0A6M0P682_9BACI</name>
<dbReference type="CDD" id="cd02440">
    <property type="entry name" value="AdoMet_MTases"/>
    <property type="match status" value="1"/>
</dbReference>
<evidence type="ECO:0000313" key="4">
    <source>
        <dbReference type="Proteomes" id="UP000476934"/>
    </source>
</evidence>
<organism evidence="3 4">
    <name type="scientific">Heyndrickxia ginsengihumi</name>
    <dbReference type="NCBI Taxonomy" id="363870"/>
    <lineage>
        <taxon>Bacteria</taxon>
        <taxon>Bacillati</taxon>
        <taxon>Bacillota</taxon>
        <taxon>Bacilli</taxon>
        <taxon>Bacillales</taxon>
        <taxon>Bacillaceae</taxon>
        <taxon>Heyndrickxia</taxon>
    </lineage>
</organism>
<dbReference type="InterPro" id="IPR025714">
    <property type="entry name" value="Methyltranfer_dom"/>
</dbReference>
<proteinExistence type="predicted"/>
<evidence type="ECO:0000259" key="2">
    <source>
        <dbReference type="Pfam" id="PF13847"/>
    </source>
</evidence>
<keyword evidence="3" id="KW-0808">Transferase</keyword>
<dbReference type="AlphaFoldDB" id="A0A6M0P682"/>
<keyword evidence="1" id="KW-1133">Transmembrane helix</keyword>
<gene>
    <name evidence="3" type="ORF">G4D61_09655</name>
</gene>
<dbReference type="PANTHER" id="PTHR45277:SF1">
    <property type="entry name" value="EXPRESSED PROTEIN"/>
    <property type="match status" value="1"/>
</dbReference>
<protein>
    <submittedName>
        <fullName evidence="3">Class I SAM-dependent methyltransferase</fullName>
    </submittedName>
</protein>
<keyword evidence="4" id="KW-1185">Reference proteome</keyword>
<dbReference type="RefSeq" id="WP_025726988.1">
    <property type="nucleotide sequence ID" value="NZ_JAAIWK010000014.1"/>
</dbReference>
<keyword evidence="1" id="KW-0812">Transmembrane</keyword>
<dbReference type="Pfam" id="PF13847">
    <property type="entry name" value="Methyltransf_31"/>
    <property type="match status" value="1"/>
</dbReference>
<evidence type="ECO:0000256" key="1">
    <source>
        <dbReference type="SAM" id="Phobius"/>
    </source>
</evidence>
<keyword evidence="3" id="KW-0489">Methyltransferase</keyword>
<dbReference type="GO" id="GO:0008168">
    <property type="term" value="F:methyltransferase activity"/>
    <property type="evidence" value="ECO:0007669"/>
    <property type="project" value="UniProtKB-KW"/>
</dbReference>
<evidence type="ECO:0000313" key="3">
    <source>
        <dbReference type="EMBL" id="NEY20224.1"/>
    </source>
</evidence>
<feature type="transmembrane region" description="Helical" evidence="1">
    <location>
        <begin position="12"/>
        <end position="32"/>
    </location>
</feature>
<dbReference type="Gene3D" id="3.40.50.150">
    <property type="entry name" value="Vaccinia Virus protein VP39"/>
    <property type="match status" value="1"/>
</dbReference>